<dbReference type="STRING" id="336988.NT96_03095"/>
<accession>G9WJG4</accession>
<feature type="transmembrane region" description="Helical" evidence="1">
    <location>
        <begin position="71"/>
        <end position="89"/>
    </location>
</feature>
<organism evidence="2 3">
    <name type="scientific">Oenococcus kitaharae DSM 17330</name>
    <dbReference type="NCBI Taxonomy" id="1045004"/>
    <lineage>
        <taxon>Bacteria</taxon>
        <taxon>Bacillati</taxon>
        <taxon>Bacillota</taxon>
        <taxon>Bacilli</taxon>
        <taxon>Lactobacillales</taxon>
        <taxon>Lactobacillaceae</taxon>
        <taxon>Oenococcus</taxon>
    </lineage>
</organism>
<evidence type="ECO:0000313" key="2">
    <source>
        <dbReference type="EMBL" id="EHN59009.1"/>
    </source>
</evidence>
<feature type="transmembrane region" description="Helical" evidence="1">
    <location>
        <begin position="12"/>
        <end position="36"/>
    </location>
</feature>
<proteinExistence type="predicted"/>
<dbReference type="Proteomes" id="UP000004959">
    <property type="component" value="Chromosome"/>
</dbReference>
<dbReference type="EMBL" id="AFVZ01000001">
    <property type="protein sequence ID" value="EHN59009.1"/>
    <property type="molecule type" value="Genomic_DNA"/>
</dbReference>
<name>G9WJG4_9LACO</name>
<dbReference type="HOGENOM" id="CLU_1720092_0_0_9"/>
<reference evidence="2 3" key="1">
    <citation type="journal article" date="2012" name="PLoS ONE">
        <title>Functional divergence in the genus oenococcus as predicted by genome sequencing of the newly-described species, Oenococcus kitaharae.</title>
        <authorList>
            <person name="Borneman A.R."/>
            <person name="McCarthy J.M."/>
            <person name="Chambers P.J."/>
            <person name="Bartowsky E.J."/>
        </authorList>
    </citation>
    <scope>NUCLEOTIDE SEQUENCE [LARGE SCALE GENOMIC DNA]</scope>
    <source>
        <strain evidence="3">DSM17330</strain>
    </source>
</reference>
<keyword evidence="3" id="KW-1185">Reference proteome</keyword>
<keyword evidence="1" id="KW-0472">Membrane</keyword>
<dbReference type="AlphaFoldDB" id="G9WJG4"/>
<evidence type="ECO:0000256" key="1">
    <source>
        <dbReference type="SAM" id="Phobius"/>
    </source>
</evidence>
<gene>
    <name evidence="2" type="ORF">OKIT_0904</name>
</gene>
<dbReference type="RefSeq" id="WP_007745676.1">
    <property type="nucleotide sequence ID" value="NZ_CM001398.1"/>
</dbReference>
<dbReference type="OrthoDB" id="2152089at2"/>
<dbReference type="PATRIC" id="fig|1045004.4.peg.907"/>
<protein>
    <submittedName>
        <fullName evidence="2">TrsJ (TraJ) family conjugation protein</fullName>
    </submittedName>
</protein>
<sequence>MKSKLLNAVKASWPYLLTLIIGLYLAEILAGSVMALSRYKLTFADHMPTVLKQLVLHPWHYYNLYLGQKNPVLMIVSVAVVLCTIYFVLKRNSKHKAWKTADTETHGSATWGDLKELSDHYFSLNTKDLTTAFNNHTQAAVLKSLVDREKSSKGVD</sequence>
<comment type="caution">
    <text evidence="2">The sequence shown here is derived from an EMBL/GenBank/DDBJ whole genome shotgun (WGS) entry which is preliminary data.</text>
</comment>
<keyword evidence="1" id="KW-1133">Transmembrane helix</keyword>
<evidence type="ECO:0000313" key="3">
    <source>
        <dbReference type="Proteomes" id="UP000004959"/>
    </source>
</evidence>
<keyword evidence="1" id="KW-0812">Transmembrane</keyword>